<dbReference type="PANTHER" id="PTHR30472">
    <property type="entry name" value="FERRIC ENTEROBACTIN TRANSPORT SYSTEM PERMEASE PROTEIN"/>
    <property type="match status" value="1"/>
</dbReference>
<keyword evidence="6 8" id="KW-1133">Transmembrane helix</keyword>
<dbReference type="Proteomes" id="UP000184608">
    <property type="component" value="Unassembled WGS sequence"/>
</dbReference>
<dbReference type="Pfam" id="PF01032">
    <property type="entry name" value="FecCD"/>
    <property type="match status" value="1"/>
</dbReference>
<gene>
    <name evidence="9" type="primary">btuC</name>
    <name evidence="9" type="ORF">VA7868_01324</name>
</gene>
<keyword evidence="5 8" id="KW-0812">Transmembrane</keyword>
<dbReference type="InterPro" id="IPR000522">
    <property type="entry name" value="ABC_transptr_permease_BtuC"/>
</dbReference>
<dbReference type="InterPro" id="IPR037294">
    <property type="entry name" value="ABC_BtuC-like"/>
</dbReference>
<comment type="subcellular location">
    <subcellularLocation>
        <location evidence="1">Cell membrane</location>
        <topology evidence="1">Multi-pass membrane protein</topology>
    </subcellularLocation>
</comment>
<feature type="transmembrane region" description="Helical" evidence="8">
    <location>
        <begin position="119"/>
        <end position="137"/>
    </location>
</feature>
<dbReference type="Gene3D" id="1.10.3470.10">
    <property type="entry name" value="ABC transporter involved in vitamin B12 uptake, BtuC"/>
    <property type="match status" value="1"/>
</dbReference>
<dbReference type="GO" id="GO:0005886">
    <property type="term" value="C:plasma membrane"/>
    <property type="evidence" value="ECO:0007669"/>
    <property type="project" value="UniProtKB-SubCell"/>
</dbReference>
<organism evidence="9 10">
    <name type="scientific">Vibrio aerogenes CECT 7868</name>
    <dbReference type="NCBI Taxonomy" id="1216006"/>
    <lineage>
        <taxon>Bacteria</taxon>
        <taxon>Pseudomonadati</taxon>
        <taxon>Pseudomonadota</taxon>
        <taxon>Gammaproteobacteria</taxon>
        <taxon>Vibrionales</taxon>
        <taxon>Vibrionaceae</taxon>
        <taxon>Vibrio</taxon>
    </lineage>
</organism>
<dbReference type="CDD" id="cd06550">
    <property type="entry name" value="TM_ABC_iron-siderophores_like"/>
    <property type="match status" value="1"/>
</dbReference>
<feature type="transmembrane region" description="Helical" evidence="8">
    <location>
        <begin position="238"/>
        <end position="265"/>
    </location>
</feature>
<accession>A0A1M5XUD0</accession>
<evidence type="ECO:0000256" key="6">
    <source>
        <dbReference type="ARBA" id="ARBA00022989"/>
    </source>
</evidence>
<feature type="transmembrane region" description="Helical" evidence="8">
    <location>
        <begin position="14"/>
        <end position="35"/>
    </location>
</feature>
<name>A0A1M5XUD0_9VIBR</name>
<evidence type="ECO:0000313" key="9">
    <source>
        <dbReference type="EMBL" id="SHI03407.1"/>
    </source>
</evidence>
<protein>
    <submittedName>
        <fullName evidence="9">Vitamin B12 import system permease protein BtuC</fullName>
    </submittedName>
</protein>
<keyword evidence="3" id="KW-0813">Transport</keyword>
<sequence>MDFIQLQSAKKKHWFRVLWTMVVLLIFFSGVYLMAGEVTFSPLQHLTLFEKQLIFELRLPRLIAACVIGACLAVSGAVLQVLLGNSLAEPGIIGVSSGASVAIVIILFLFPVAATSTGLMFGAVAGALGFTLLLVSIGRVMRLTSTRLLLVGVALGILEQSVITWAFYFSQEFSLRQLMYWLMGSLGGVEWSQHLLSLLALPALFWLISRGILLDRLMLGESHARQLGVNVSSTRWKLIIAVSVLVGVSVALGGIIGFVGLVVPHLLRMAFGADNRYLLPVSAIAGALLLVCADLIARTALSSAELPLGVVTATIGAPVFVWILLRNYDSRE</sequence>
<dbReference type="EMBL" id="FQXZ01000013">
    <property type="protein sequence ID" value="SHI03407.1"/>
    <property type="molecule type" value="Genomic_DNA"/>
</dbReference>
<dbReference type="GO" id="GO:0015889">
    <property type="term" value="P:cobalamin transport"/>
    <property type="evidence" value="ECO:0007669"/>
    <property type="project" value="TreeGrafter"/>
</dbReference>
<evidence type="ECO:0000256" key="2">
    <source>
        <dbReference type="ARBA" id="ARBA00007935"/>
    </source>
</evidence>
<keyword evidence="10" id="KW-1185">Reference proteome</keyword>
<evidence type="ECO:0000256" key="5">
    <source>
        <dbReference type="ARBA" id="ARBA00022692"/>
    </source>
</evidence>
<evidence type="ECO:0000256" key="7">
    <source>
        <dbReference type="ARBA" id="ARBA00023136"/>
    </source>
</evidence>
<dbReference type="RefSeq" id="WP_073603068.1">
    <property type="nucleotide sequence ID" value="NZ_FQXZ01000013.1"/>
</dbReference>
<feature type="transmembrane region" description="Helical" evidence="8">
    <location>
        <begin position="191"/>
        <end position="208"/>
    </location>
</feature>
<dbReference type="NCBIfam" id="NF003001">
    <property type="entry name" value="PRK03784.1"/>
    <property type="match status" value="1"/>
</dbReference>
<dbReference type="PANTHER" id="PTHR30472:SF29">
    <property type="entry name" value="VITAMIN B12 IMPORT SYSTEM PERMEASE PROTEIN BTUC"/>
    <property type="match status" value="1"/>
</dbReference>
<dbReference type="SUPFAM" id="SSF81345">
    <property type="entry name" value="ABC transporter involved in vitamin B12 uptake, BtuC"/>
    <property type="match status" value="1"/>
</dbReference>
<feature type="transmembrane region" description="Helical" evidence="8">
    <location>
        <begin position="277"/>
        <end position="297"/>
    </location>
</feature>
<keyword evidence="7 8" id="KW-0472">Membrane</keyword>
<keyword evidence="4" id="KW-1003">Cell membrane</keyword>
<evidence type="ECO:0000256" key="1">
    <source>
        <dbReference type="ARBA" id="ARBA00004651"/>
    </source>
</evidence>
<proteinExistence type="inferred from homology"/>
<dbReference type="OrthoDB" id="9055647at2"/>
<dbReference type="GO" id="GO:0022857">
    <property type="term" value="F:transmembrane transporter activity"/>
    <property type="evidence" value="ECO:0007669"/>
    <property type="project" value="InterPro"/>
</dbReference>
<reference evidence="9 10" key="1">
    <citation type="submission" date="2016-11" db="EMBL/GenBank/DDBJ databases">
        <authorList>
            <person name="Jaros S."/>
            <person name="Januszkiewicz K."/>
            <person name="Wedrychowicz H."/>
        </authorList>
    </citation>
    <scope>NUCLEOTIDE SEQUENCE [LARGE SCALE GENOMIC DNA]</scope>
    <source>
        <strain evidence="9 10">CECT 7868</strain>
    </source>
</reference>
<feature type="transmembrane region" description="Helical" evidence="8">
    <location>
        <begin position="62"/>
        <end position="84"/>
    </location>
</feature>
<feature type="transmembrane region" description="Helical" evidence="8">
    <location>
        <begin position="306"/>
        <end position="325"/>
    </location>
</feature>
<dbReference type="FunFam" id="1.10.3470.10:FF:000001">
    <property type="entry name" value="Vitamin B12 ABC transporter permease BtuC"/>
    <property type="match status" value="1"/>
</dbReference>
<dbReference type="STRING" id="1216006.VA7868_01324"/>
<feature type="transmembrane region" description="Helical" evidence="8">
    <location>
        <begin position="149"/>
        <end position="171"/>
    </location>
</feature>
<evidence type="ECO:0000256" key="3">
    <source>
        <dbReference type="ARBA" id="ARBA00022448"/>
    </source>
</evidence>
<dbReference type="AlphaFoldDB" id="A0A1M5XUD0"/>
<evidence type="ECO:0000256" key="4">
    <source>
        <dbReference type="ARBA" id="ARBA00022475"/>
    </source>
</evidence>
<comment type="similarity">
    <text evidence="2">Belongs to the binding-protein-dependent transport system permease family. FecCD subfamily.</text>
</comment>
<evidence type="ECO:0000256" key="8">
    <source>
        <dbReference type="SAM" id="Phobius"/>
    </source>
</evidence>
<feature type="transmembrane region" description="Helical" evidence="8">
    <location>
        <begin position="91"/>
        <end position="113"/>
    </location>
</feature>
<evidence type="ECO:0000313" key="10">
    <source>
        <dbReference type="Proteomes" id="UP000184608"/>
    </source>
</evidence>